<evidence type="ECO:0000259" key="7">
    <source>
        <dbReference type="SMART" id="SM01340"/>
    </source>
</evidence>
<dbReference type="InterPro" id="IPR036322">
    <property type="entry name" value="WD40_repeat_dom_sf"/>
</dbReference>
<feature type="compositionally biased region" description="Polar residues" evidence="5">
    <location>
        <begin position="1591"/>
        <end position="1600"/>
    </location>
</feature>
<feature type="compositionally biased region" description="Low complexity" evidence="5">
    <location>
        <begin position="930"/>
        <end position="941"/>
    </location>
</feature>
<sequence length="1669" mass="185979">MRPTFRALASYLEPGTPTGLTGLWTHKTPRSTLLYLYGATLNRLQSIPETSLYRQSVEATTKHRMGLVEKIVPPGYEEWTVKAKELMRKYPHQFEAASDRIDGSGARTYKFGNRVFVVGIEHDTGDVRSQEWNGESQVGSNDPIIDAAEHQNINDEKLQWEDEPQLTAEQVKELEQQLGAGLIEEVIQVAEGELQLIETMEQAQVTYLSCAVIHAASLFQHLFGALTPASVEFMATIKQIDGRSVHQIQSGQVIVDLCSVVKELVENSVDSGATIIDVRFKNQGLDSIEVQDNGSGISPANYSSVALKHYTSKLSSYSDIESLQTFGFRGEALASLCALSILTVTTCLEEEAPKGSRLTFHQSGELDSTTVVAAQRGTTVAVENLFHNLPVRRRELDRNIKREWHKVIALLNQYACILTNVKFSVSQQPTKGKRILLFSTKGNATTRENIINIFGAKTLAALISLDLHLELKPSGTRSSDKSASNSHDVRIVGHVSKPAHGEGRQTPDRQMFFVNGRPCSLPQLAKAFNEVYRSYNNSQSPFIFADVQLDTTLYDVNVSPDKRSILLHDQNNLLDTLRTSLSELFDNHEDSISIATSTQNVKLQASHGKGTKPGQLPRLFNRSPSTSQSTPQVERSLSYEDNKVSSGADSEVSEPDDGFAPASRLMKTRSQRNEKEKLHLNGNIEPVVRRVITSSPEKTAPATPRLKTILVNHSPPRGESSAISSTNAALSKHQRSHDPDLNVHAQVSGSSSPVTPDISVEDASVKELREVVTPTRDVKSPTKAADVEYESKSPETEMSRPMSPEQDEVKELLRPETYESDGEPDIQRPTRVQRNTKAINDDTSSGQSQHDKESLETEPNIQHAKPTLLPTVGGSPIRSDNTRTLLAESRIQPPKPVRRKDITACCIQNLHVEKSKLRLLHNRHPRRHTSQSGSSAHNASSVERIDASDAESRLPLIISKGDFSKMRIIGQFNLGFIIAVKPASHLGSGSERKHDELFIIDQHASDEKYNYERLQNTTEIQSQRLVHPMRLQLTALEEEIILENSTALNANGFKVDIDTTGRLPVGSRCQLTSLPLSREVTFKLDDLEELISLLGDKSAESSYIPRPSKVQKMFAMRACRSSIMIGKALTRSQMYSLVNHMGELDKPWNCPHGRPTIRHLSRLQAWSGVGWERDLQTDSITTWQDYQRIEFFDVKFCPYQPLDHEPVFAAISKKHVVICRLTKETGDVNPCHVINVIRDDDDEAASCCCTWTMDAVNGRPYICIGGVDAKVKIYDVVDGRLVEFHFIVFCWPWRGSSSHFFTLGFMDSPEAQDVNDLATSPVNPYIIASASDDTSVRIWSVEEKHRSQPCLCILAGEGHSWNLLSVAFHETGRYLLSGGHDQIINLWTIPDLPNEPIDTPLQVHYPHFSTSAVHSGIVDCVSFYGDLILSRACHDNVIVLWKIEGFSSDDPLPPQSTAPTPQNVLPTNYEDPGRLTRSAFVPLTSPQCPVQYTRLLAFHTPNCGPQFFMRFKLHHVPNQNPVLAFCNAAGNIFFWDLKRLTAHRDIMLSLANHMDKSKPIQLPSWQKPVIPRAKADPPSKPRAAGSERDSSTPVYVNHTDSQEFSPETLESWATKYSMDDTHEPLRHHKMESSSANFVGRQASWSPGGDWCVVVGSSNTALLLQRWAQK</sequence>
<dbReference type="GO" id="GO:0030983">
    <property type="term" value="F:mismatched DNA binding"/>
    <property type="evidence" value="ECO:0007669"/>
    <property type="project" value="InterPro"/>
</dbReference>
<keyword evidence="4" id="KW-0853">WD repeat</keyword>
<dbReference type="GO" id="GO:0140664">
    <property type="term" value="F:ATP-dependent DNA damage sensor activity"/>
    <property type="evidence" value="ECO:0007669"/>
    <property type="project" value="InterPro"/>
</dbReference>
<dbReference type="SUPFAM" id="SSF55874">
    <property type="entry name" value="ATPase domain of HSP90 chaperone/DNA topoisomerase II/histidine kinase"/>
    <property type="match status" value="1"/>
</dbReference>
<dbReference type="InterPro" id="IPR014762">
    <property type="entry name" value="DNA_mismatch_repair_CS"/>
</dbReference>
<dbReference type="Pfam" id="PF01119">
    <property type="entry name" value="DNA_mis_repair"/>
    <property type="match status" value="1"/>
</dbReference>
<protein>
    <recommendedName>
        <fullName evidence="3">DNA mismatch repair protein PMS1</fullName>
    </recommendedName>
</protein>
<dbReference type="PANTHER" id="PTHR10073:SF52">
    <property type="entry name" value="MISMATCH REPAIR ENDONUCLEASE PMS2"/>
    <property type="match status" value="1"/>
</dbReference>
<dbReference type="InterPro" id="IPR014790">
    <property type="entry name" value="MutL_C"/>
</dbReference>
<feature type="domain" description="DNA mismatch repair protein S5" evidence="7">
    <location>
        <begin position="450"/>
        <end position="586"/>
    </location>
</feature>
<feature type="region of interest" description="Disordered" evidence="5">
    <location>
        <begin position="599"/>
        <end position="663"/>
    </location>
</feature>
<feature type="repeat" description="WD" evidence="4">
    <location>
        <begin position="1356"/>
        <end position="1389"/>
    </location>
</feature>
<feature type="region of interest" description="Disordered" evidence="5">
    <location>
        <begin position="769"/>
        <end position="880"/>
    </location>
</feature>
<dbReference type="OrthoDB" id="10263226at2759"/>
<dbReference type="PROSITE" id="PS00058">
    <property type="entry name" value="DNA_MISMATCH_REPAIR_1"/>
    <property type="match status" value="1"/>
</dbReference>
<dbReference type="InterPro" id="IPR002099">
    <property type="entry name" value="MutL/Mlh/PMS"/>
</dbReference>
<gene>
    <name evidence="8" type="ORF">THAR02_01365</name>
</gene>
<feature type="compositionally biased region" description="Basic and acidic residues" evidence="5">
    <location>
        <begin position="807"/>
        <end position="817"/>
    </location>
</feature>
<feature type="region of interest" description="Disordered" evidence="5">
    <location>
        <begin position="925"/>
        <end position="946"/>
    </location>
</feature>
<dbReference type="GO" id="GO:0000710">
    <property type="term" value="P:meiotic mismatch repair"/>
    <property type="evidence" value="ECO:0007669"/>
    <property type="project" value="UniProtKB-ARBA"/>
</dbReference>
<dbReference type="PROSITE" id="PS50082">
    <property type="entry name" value="WD_REPEATS_2"/>
    <property type="match status" value="1"/>
</dbReference>
<dbReference type="GO" id="GO:0032389">
    <property type="term" value="C:MutLalpha complex"/>
    <property type="evidence" value="ECO:0007669"/>
    <property type="project" value="TreeGrafter"/>
</dbReference>
<dbReference type="InterPro" id="IPR006806">
    <property type="entry name" value="NDUFA5"/>
</dbReference>
<dbReference type="PANTHER" id="PTHR10073">
    <property type="entry name" value="DNA MISMATCH REPAIR PROTEIN MLH, PMS, MUTL"/>
    <property type="match status" value="1"/>
</dbReference>
<dbReference type="InterPro" id="IPR014721">
    <property type="entry name" value="Ribsml_uS5_D2-typ_fold_subgr"/>
</dbReference>
<dbReference type="InterPro" id="IPR042120">
    <property type="entry name" value="MutL_C_dimsub"/>
</dbReference>
<dbReference type="InterPro" id="IPR038973">
    <property type="entry name" value="MutL/Mlh/Pms-like"/>
</dbReference>
<dbReference type="InterPro" id="IPR001680">
    <property type="entry name" value="WD40_rpt"/>
</dbReference>
<dbReference type="InterPro" id="IPR015943">
    <property type="entry name" value="WD40/YVTN_repeat-like_dom_sf"/>
</dbReference>
<dbReference type="InterPro" id="IPR020568">
    <property type="entry name" value="Ribosomal_Su5_D2-typ_SF"/>
</dbReference>
<dbReference type="SMART" id="SM01340">
    <property type="entry name" value="DNA_mis_repair"/>
    <property type="match status" value="1"/>
</dbReference>
<dbReference type="GO" id="GO:0016887">
    <property type="term" value="F:ATP hydrolysis activity"/>
    <property type="evidence" value="ECO:0007669"/>
    <property type="project" value="InterPro"/>
</dbReference>
<dbReference type="Gene3D" id="3.30.565.10">
    <property type="entry name" value="Histidine kinase-like ATPase, C-terminal domain"/>
    <property type="match status" value="1"/>
</dbReference>
<evidence type="ECO:0000256" key="1">
    <source>
        <dbReference type="ARBA" id="ARBA00006082"/>
    </source>
</evidence>
<evidence type="ECO:0000256" key="2">
    <source>
        <dbReference type="ARBA" id="ARBA00022763"/>
    </source>
</evidence>
<dbReference type="Proteomes" id="UP000034112">
    <property type="component" value="Unassembled WGS sequence"/>
</dbReference>
<dbReference type="GO" id="GO:0022904">
    <property type="term" value="P:respiratory electron transport chain"/>
    <property type="evidence" value="ECO:0007669"/>
    <property type="project" value="InterPro"/>
</dbReference>
<comment type="similarity">
    <text evidence="1">Belongs to the DNA mismatch repair MutL/HexB family.</text>
</comment>
<evidence type="ECO:0000256" key="5">
    <source>
        <dbReference type="SAM" id="MobiDB-lite"/>
    </source>
</evidence>
<dbReference type="CDD" id="cd03484">
    <property type="entry name" value="MutL_Trans_hPMS_2_like"/>
    <property type="match status" value="1"/>
</dbReference>
<dbReference type="Gene3D" id="2.130.10.10">
    <property type="entry name" value="YVTN repeat-like/Quinoprotein amine dehydrogenase"/>
    <property type="match status" value="1"/>
</dbReference>
<dbReference type="InterPro" id="IPR036890">
    <property type="entry name" value="HATPase_C_sf"/>
</dbReference>
<evidence type="ECO:0000313" key="8">
    <source>
        <dbReference type="EMBL" id="KKP06574.1"/>
    </source>
</evidence>
<feature type="compositionally biased region" description="Polar residues" evidence="5">
    <location>
        <begin position="830"/>
        <end position="848"/>
    </location>
</feature>
<evidence type="ECO:0000313" key="9">
    <source>
        <dbReference type="Proteomes" id="UP000034112"/>
    </source>
</evidence>
<dbReference type="NCBIfam" id="TIGR00585">
    <property type="entry name" value="mutl"/>
    <property type="match status" value="1"/>
</dbReference>
<dbReference type="SMART" id="SM00320">
    <property type="entry name" value="WD40"/>
    <property type="match status" value="4"/>
</dbReference>
<comment type="caution">
    <text evidence="8">The sequence shown here is derived from an EMBL/GenBank/DDBJ whole genome shotgun (WGS) entry which is preliminary data.</text>
</comment>
<evidence type="ECO:0000256" key="4">
    <source>
        <dbReference type="PROSITE-ProRule" id="PRU00221"/>
    </source>
</evidence>
<feature type="region of interest" description="Disordered" evidence="5">
    <location>
        <begin position="1561"/>
        <end position="1600"/>
    </location>
</feature>
<organism evidence="8 9">
    <name type="scientific">Trichoderma harzianum</name>
    <name type="common">Hypocrea lixii</name>
    <dbReference type="NCBI Taxonomy" id="5544"/>
    <lineage>
        <taxon>Eukaryota</taxon>
        <taxon>Fungi</taxon>
        <taxon>Dikarya</taxon>
        <taxon>Ascomycota</taxon>
        <taxon>Pezizomycotina</taxon>
        <taxon>Sordariomycetes</taxon>
        <taxon>Hypocreomycetidae</taxon>
        <taxon>Hypocreales</taxon>
        <taxon>Hypocreaceae</taxon>
        <taxon>Trichoderma</taxon>
    </lineage>
</organism>
<feature type="compositionally biased region" description="Polar residues" evidence="5">
    <location>
        <begin position="622"/>
        <end position="635"/>
    </location>
</feature>
<reference evidence="9" key="1">
    <citation type="journal article" date="2015" name="Genome Announc.">
        <title>Draft whole-genome sequence of the biocontrol agent Trichoderma harzianum T6776.</title>
        <authorList>
            <person name="Baroncelli R."/>
            <person name="Piaggeschi G."/>
            <person name="Fiorini L."/>
            <person name="Bertolini E."/>
            <person name="Zapparata A."/>
            <person name="Pe M.E."/>
            <person name="Sarrocco S."/>
            <person name="Vannacci G."/>
        </authorList>
    </citation>
    <scope>NUCLEOTIDE SEQUENCE [LARGE SCALE GENOMIC DNA]</scope>
    <source>
        <strain evidence="9">T6776</strain>
    </source>
</reference>
<dbReference type="FunFam" id="3.30.1370.100:FF:000001">
    <property type="entry name" value="Mismatch repair endonuclease pms1, putative"/>
    <property type="match status" value="1"/>
</dbReference>
<accession>A0A0G0APZ9</accession>
<dbReference type="SMART" id="SM00853">
    <property type="entry name" value="MutL_C"/>
    <property type="match status" value="1"/>
</dbReference>
<dbReference type="Gene3D" id="3.30.1540.20">
    <property type="entry name" value="MutL, C-terminal domain, dimerisation subdomain"/>
    <property type="match status" value="1"/>
</dbReference>
<dbReference type="SUPFAM" id="SSF50978">
    <property type="entry name" value="WD40 repeat-like"/>
    <property type="match status" value="1"/>
</dbReference>
<dbReference type="SUPFAM" id="SSF54211">
    <property type="entry name" value="Ribosomal protein S5 domain 2-like"/>
    <property type="match status" value="1"/>
</dbReference>
<dbReference type="EMBL" id="JOKZ01000023">
    <property type="protein sequence ID" value="KKP06574.1"/>
    <property type="molecule type" value="Genomic_DNA"/>
</dbReference>
<dbReference type="Gene3D" id="3.30.1370.100">
    <property type="entry name" value="MutL, C-terminal domain, regulatory subdomain"/>
    <property type="match status" value="1"/>
</dbReference>
<feature type="domain" description="MutL C-terminal dimerisation" evidence="6">
    <location>
        <begin position="968"/>
        <end position="1129"/>
    </location>
</feature>
<dbReference type="Pfam" id="PF13589">
    <property type="entry name" value="HATPase_c_3"/>
    <property type="match status" value="1"/>
</dbReference>
<name>A0A0G0APZ9_TRIHA</name>
<dbReference type="GO" id="GO:0005524">
    <property type="term" value="F:ATP binding"/>
    <property type="evidence" value="ECO:0007669"/>
    <property type="project" value="InterPro"/>
</dbReference>
<evidence type="ECO:0000259" key="6">
    <source>
        <dbReference type="SMART" id="SM00853"/>
    </source>
</evidence>
<keyword evidence="2" id="KW-0227">DNA damage</keyword>
<dbReference type="Pfam" id="PF00400">
    <property type="entry name" value="WD40"/>
    <property type="match status" value="2"/>
</dbReference>
<dbReference type="InterPro" id="IPR037198">
    <property type="entry name" value="MutL_C_sf"/>
</dbReference>
<dbReference type="SUPFAM" id="SSF118116">
    <property type="entry name" value="DNA mismatch repair protein MutL"/>
    <property type="match status" value="1"/>
</dbReference>
<dbReference type="PROSITE" id="PS50294">
    <property type="entry name" value="WD_REPEATS_REGION"/>
    <property type="match status" value="1"/>
</dbReference>
<dbReference type="Gene3D" id="3.30.230.10">
    <property type="match status" value="1"/>
</dbReference>
<feature type="compositionally biased region" description="Basic and acidic residues" evidence="5">
    <location>
        <begin position="769"/>
        <end position="798"/>
    </location>
</feature>
<evidence type="ECO:0000256" key="3">
    <source>
        <dbReference type="ARBA" id="ARBA00070941"/>
    </source>
</evidence>
<feature type="region of interest" description="Disordered" evidence="5">
    <location>
        <begin position="694"/>
        <end position="738"/>
    </location>
</feature>
<dbReference type="FunFam" id="3.30.565.10:FF:000014">
    <property type="entry name" value="Mismatch repair endonuclease pms1, putative"/>
    <property type="match status" value="1"/>
</dbReference>
<dbReference type="InterPro" id="IPR042121">
    <property type="entry name" value="MutL_C_regsub"/>
</dbReference>
<dbReference type="Pfam" id="PF08676">
    <property type="entry name" value="MutL_C"/>
    <property type="match status" value="1"/>
</dbReference>
<dbReference type="CDD" id="cd16926">
    <property type="entry name" value="HATPase_MutL-MLH-PMS-like"/>
    <property type="match status" value="1"/>
</dbReference>
<dbReference type="FunFam" id="3.30.230.10:FF:000120">
    <property type="entry name" value="Mismatch repair endonuclease PMS2"/>
    <property type="match status" value="1"/>
</dbReference>
<dbReference type="InterPro" id="IPR013507">
    <property type="entry name" value="DNA_mismatch_S5_2-like"/>
</dbReference>
<proteinExistence type="inferred from homology"/>
<feature type="compositionally biased region" description="Basic and acidic residues" evidence="5">
    <location>
        <begin position="1573"/>
        <end position="1590"/>
    </location>
</feature>
<dbReference type="Pfam" id="PF04716">
    <property type="entry name" value="ETC_C1_NDUFA5"/>
    <property type="match status" value="1"/>
</dbReference>